<dbReference type="InterPro" id="IPR001030">
    <property type="entry name" value="Acoase/IPM_deHydtase_lsu_aba"/>
</dbReference>
<dbReference type="GO" id="GO:0051539">
    <property type="term" value="F:4 iron, 4 sulfur cluster binding"/>
    <property type="evidence" value="ECO:0007669"/>
    <property type="project" value="TreeGrafter"/>
</dbReference>
<dbReference type="InterPro" id="IPR050926">
    <property type="entry name" value="Aconitase/IPM_isomerase"/>
</dbReference>
<dbReference type="Pfam" id="PF00330">
    <property type="entry name" value="Aconitase"/>
    <property type="match status" value="1"/>
</dbReference>
<organism evidence="6">
    <name type="scientific">Mycobacterium xenopi 4042</name>
    <dbReference type="NCBI Taxonomy" id="1299334"/>
    <lineage>
        <taxon>Bacteria</taxon>
        <taxon>Bacillati</taxon>
        <taxon>Actinomycetota</taxon>
        <taxon>Actinomycetes</taxon>
        <taxon>Mycobacteriales</taxon>
        <taxon>Mycobacteriaceae</taxon>
        <taxon>Mycobacterium</taxon>
    </lineage>
</organism>
<evidence type="ECO:0000256" key="4">
    <source>
        <dbReference type="SAM" id="MobiDB-lite"/>
    </source>
</evidence>
<dbReference type="GO" id="GO:0003994">
    <property type="term" value="F:aconitate hydratase activity"/>
    <property type="evidence" value="ECO:0007669"/>
    <property type="project" value="TreeGrafter"/>
</dbReference>
<accession>X7YRK2</accession>
<dbReference type="PATRIC" id="fig|1299334.3.peg.9589"/>
<gene>
    <name evidence="6" type="ORF">I553_10097</name>
</gene>
<evidence type="ECO:0000259" key="5">
    <source>
        <dbReference type="Pfam" id="PF00330"/>
    </source>
</evidence>
<evidence type="ECO:0000256" key="1">
    <source>
        <dbReference type="ARBA" id="ARBA00022723"/>
    </source>
</evidence>
<dbReference type="PANTHER" id="PTHR43160:SF3">
    <property type="entry name" value="ACONITATE HYDRATASE, MITOCHONDRIAL"/>
    <property type="match status" value="1"/>
</dbReference>
<feature type="region of interest" description="Disordered" evidence="4">
    <location>
        <begin position="128"/>
        <end position="167"/>
    </location>
</feature>
<evidence type="ECO:0000256" key="3">
    <source>
        <dbReference type="ARBA" id="ARBA00023014"/>
    </source>
</evidence>
<name>X7YRK2_MYCXE</name>
<dbReference type="AlphaFoldDB" id="X7YRK2"/>
<dbReference type="InterPro" id="IPR036008">
    <property type="entry name" value="Aconitase_4Fe-4S_dom"/>
</dbReference>
<keyword evidence="3" id="KW-0411">Iron-sulfur</keyword>
<reference evidence="6" key="1">
    <citation type="submission" date="2014-01" db="EMBL/GenBank/DDBJ databases">
        <authorList>
            <person name="Brown-Elliot B."/>
            <person name="Wallace R."/>
            <person name="Lenaerts A."/>
            <person name="Ordway D."/>
            <person name="DeGroote M.A."/>
            <person name="Parker T."/>
            <person name="Sizemore C."/>
            <person name="Tallon L.J."/>
            <person name="Sadzewicz L.K."/>
            <person name="Sengamalay N."/>
            <person name="Fraser C.M."/>
            <person name="Hine E."/>
            <person name="Shefchek K.A."/>
            <person name="Das S.P."/>
            <person name="Tettelin H."/>
        </authorList>
    </citation>
    <scope>NUCLEOTIDE SEQUENCE [LARGE SCALE GENOMIC DNA]</scope>
    <source>
        <strain evidence="6">4042</strain>
    </source>
</reference>
<evidence type="ECO:0000313" key="6">
    <source>
        <dbReference type="EMBL" id="EUA09040.1"/>
    </source>
</evidence>
<keyword evidence="1" id="KW-0479">Metal-binding</keyword>
<dbReference type="PANTHER" id="PTHR43160">
    <property type="entry name" value="ACONITATE HYDRATASE B"/>
    <property type="match status" value="1"/>
</dbReference>
<dbReference type="GO" id="GO:0046872">
    <property type="term" value="F:metal ion binding"/>
    <property type="evidence" value="ECO:0007669"/>
    <property type="project" value="UniProtKB-KW"/>
</dbReference>
<proteinExistence type="predicted"/>
<feature type="domain" description="Aconitase/3-isopropylmalate dehydratase large subunit alpha/beta/alpha" evidence="5">
    <location>
        <begin position="14"/>
        <end position="121"/>
    </location>
</feature>
<protein>
    <submittedName>
        <fullName evidence="6">Aconitase family protein</fullName>
    </submittedName>
</protein>
<dbReference type="Gene3D" id="3.30.499.10">
    <property type="entry name" value="Aconitase, domain 3"/>
    <property type="match status" value="1"/>
</dbReference>
<feature type="compositionally biased region" description="Polar residues" evidence="4">
    <location>
        <begin position="128"/>
        <end position="137"/>
    </location>
</feature>
<keyword evidence="2" id="KW-0408">Iron</keyword>
<comment type="caution">
    <text evidence="6">The sequence shown here is derived from an EMBL/GenBank/DDBJ whole genome shotgun (WGS) entry which is preliminary data.</text>
</comment>
<dbReference type="GO" id="GO:0006099">
    <property type="term" value="P:tricarboxylic acid cycle"/>
    <property type="evidence" value="ECO:0007669"/>
    <property type="project" value="TreeGrafter"/>
</dbReference>
<dbReference type="InterPro" id="IPR015931">
    <property type="entry name" value="Acnase/IPM_dHydase_lsu_aba_1/3"/>
</dbReference>
<dbReference type="GO" id="GO:0005829">
    <property type="term" value="C:cytosol"/>
    <property type="evidence" value="ECO:0007669"/>
    <property type="project" value="TreeGrafter"/>
</dbReference>
<evidence type="ECO:0000256" key="2">
    <source>
        <dbReference type="ARBA" id="ARBA00023004"/>
    </source>
</evidence>
<sequence>MFGEGRHLGDAAPTRRQGRVNRIIEYHGPGLASLTAMDRHVIANMGAELGATTTVFPSDQAVRDFMRAEGREDAWVELVADDGAGYDIDESIDLSKIEPLIARPSSPGNVVPVRDVAGEDVAQVVIGSSANPGSAISRSPPRWSRDARRHRTSASTSTRPRGRSWPT</sequence>
<dbReference type="EMBL" id="JAOB01000090">
    <property type="protein sequence ID" value="EUA09040.1"/>
    <property type="molecule type" value="Genomic_DNA"/>
</dbReference>
<dbReference type="SUPFAM" id="SSF53732">
    <property type="entry name" value="Aconitase iron-sulfur domain"/>
    <property type="match status" value="1"/>
</dbReference>